<dbReference type="PROSITE" id="PS50801">
    <property type="entry name" value="STAS"/>
    <property type="match status" value="1"/>
</dbReference>
<dbReference type="Gene3D" id="3.30.750.24">
    <property type="entry name" value="STAS domain"/>
    <property type="match status" value="1"/>
</dbReference>
<evidence type="ECO:0000256" key="2">
    <source>
        <dbReference type="RuleBase" id="RU003749"/>
    </source>
</evidence>
<proteinExistence type="inferred from homology"/>
<dbReference type="Pfam" id="PF01740">
    <property type="entry name" value="STAS"/>
    <property type="match status" value="1"/>
</dbReference>
<dbReference type="GO" id="GO:0043856">
    <property type="term" value="F:anti-sigma factor antagonist activity"/>
    <property type="evidence" value="ECO:0007669"/>
    <property type="project" value="InterPro"/>
</dbReference>
<evidence type="ECO:0000256" key="1">
    <source>
        <dbReference type="ARBA" id="ARBA00009013"/>
    </source>
</evidence>
<feature type="domain" description="STAS" evidence="3">
    <location>
        <begin position="1"/>
        <end position="99"/>
    </location>
</feature>
<protein>
    <recommendedName>
        <fullName evidence="2">Anti-sigma factor antagonist</fullName>
    </recommendedName>
</protein>
<gene>
    <name evidence="4" type="ORF">IAA54_00965</name>
</gene>
<dbReference type="NCBIfam" id="TIGR00377">
    <property type="entry name" value="ant_ant_sig"/>
    <property type="match status" value="1"/>
</dbReference>
<comment type="similarity">
    <text evidence="1 2">Belongs to the anti-sigma-factor antagonist family.</text>
</comment>
<dbReference type="SUPFAM" id="SSF52091">
    <property type="entry name" value="SpoIIaa-like"/>
    <property type="match status" value="1"/>
</dbReference>
<dbReference type="InterPro" id="IPR036513">
    <property type="entry name" value="STAS_dom_sf"/>
</dbReference>
<accession>A0A9D1DNN8</accession>
<dbReference type="InterPro" id="IPR003658">
    <property type="entry name" value="Anti-sigma_ant"/>
</dbReference>
<dbReference type="PANTHER" id="PTHR33495">
    <property type="entry name" value="ANTI-SIGMA FACTOR ANTAGONIST TM_1081-RELATED-RELATED"/>
    <property type="match status" value="1"/>
</dbReference>
<comment type="caution">
    <text evidence="4">The sequence shown here is derived from an EMBL/GenBank/DDBJ whole genome shotgun (WGS) entry which is preliminary data.</text>
</comment>
<dbReference type="Proteomes" id="UP000886785">
    <property type="component" value="Unassembled WGS sequence"/>
</dbReference>
<organism evidence="4 5">
    <name type="scientific">Candidatus Gallacutalibacter pullicola</name>
    <dbReference type="NCBI Taxonomy" id="2840830"/>
    <lineage>
        <taxon>Bacteria</taxon>
        <taxon>Bacillati</taxon>
        <taxon>Bacillota</taxon>
        <taxon>Clostridia</taxon>
        <taxon>Eubacteriales</taxon>
        <taxon>Candidatus Gallacutalibacter</taxon>
    </lineage>
</organism>
<dbReference type="EMBL" id="DVHF01000010">
    <property type="protein sequence ID" value="HIR56219.1"/>
    <property type="molecule type" value="Genomic_DNA"/>
</dbReference>
<name>A0A9D1DNN8_9FIRM</name>
<sequence length="99" mass="10485">MNIAKSADQNGIVLSPEGRVDTLSAPQLQAAILQAFQSEKKVTLDFSGVPYISSAGLRALLIGQKTATAKGGSMMLRNVSEMVMNVLDMSGFSNILNIL</sequence>
<dbReference type="InterPro" id="IPR002645">
    <property type="entry name" value="STAS_dom"/>
</dbReference>
<dbReference type="AlphaFoldDB" id="A0A9D1DNN8"/>
<evidence type="ECO:0000313" key="4">
    <source>
        <dbReference type="EMBL" id="HIR56219.1"/>
    </source>
</evidence>
<evidence type="ECO:0000259" key="3">
    <source>
        <dbReference type="PROSITE" id="PS50801"/>
    </source>
</evidence>
<dbReference type="CDD" id="cd07043">
    <property type="entry name" value="STAS_anti-anti-sigma_factors"/>
    <property type="match status" value="1"/>
</dbReference>
<evidence type="ECO:0000313" key="5">
    <source>
        <dbReference type="Proteomes" id="UP000886785"/>
    </source>
</evidence>
<reference evidence="4" key="1">
    <citation type="submission" date="2020-10" db="EMBL/GenBank/DDBJ databases">
        <authorList>
            <person name="Gilroy R."/>
        </authorList>
    </citation>
    <scope>NUCLEOTIDE SEQUENCE</scope>
    <source>
        <strain evidence="4">ChiSjej1B19-7085</strain>
    </source>
</reference>
<reference evidence="4" key="2">
    <citation type="journal article" date="2021" name="PeerJ">
        <title>Extensive microbial diversity within the chicken gut microbiome revealed by metagenomics and culture.</title>
        <authorList>
            <person name="Gilroy R."/>
            <person name="Ravi A."/>
            <person name="Getino M."/>
            <person name="Pursley I."/>
            <person name="Horton D.L."/>
            <person name="Alikhan N.F."/>
            <person name="Baker D."/>
            <person name="Gharbi K."/>
            <person name="Hall N."/>
            <person name="Watson M."/>
            <person name="Adriaenssens E.M."/>
            <person name="Foster-Nyarko E."/>
            <person name="Jarju S."/>
            <person name="Secka A."/>
            <person name="Antonio M."/>
            <person name="Oren A."/>
            <person name="Chaudhuri R.R."/>
            <person name="La Ragione R."/>
            <person name="Hildebrand F."/>
            <person name="Pallen M.J."/>
        </authorList>
    </citation>
    <scope>NUCLEOTIDE SEQUENCE</scope>
    <source>
        <strain evidence="4">ChiSjej1B19-7085</strain>
    </source>
</reference>